<dbReference type="AlphaFoldDB" id="A0AAE2ZHS2"/>
<name>A0AAE2ZHS2_9HYPH</name>
<sequence length="163" mass="18096">MSFSLQQIENEVPKFASDNVSLSVVCQRLLKKPIDALSVEELRILIGQNIGLEHLLPLAFALLERNPMVSGDLFDGDLLYAVVHCSRASAPHNKKRIASLCSRAILSCKASKRAELMMASALCNRSRRATDPEVEYRTSIRDELAKMPWDSFLRYSSGVASDA</sequence>
<proteinExistence type="predicted"/>
<dbReference type="EMBL" id="JAICBX010000001">
    <property type="protein sequence ID" value="MBW8636723.1"/>
    <property type="molecule type" value="Genomic_DNA"/>
</dbReference>
<dbReference type="Pfam" id="PF18616">
    <property type="entry name" value="CdiI_3"/>
    <property type="match status" value="1"/>
</dbReference>
<protein>
    <submittedName>
        <fullName evidence="1">Uncharacterized protein</fullName>
    </submittedName>
</protein>
<dbReference type="CDD" id="cd20691">
    <property type="entry name" value="CdiI_EC536-like"/>
    <property type="match status" value="1"/>
</dbReference>
<reference evidence="1" key="1">
    <citation type="submission" date="2021-08" db="EMBL/GenBank/DDBJ databases">
        <title>Hoeflea bacterium WL0058 sp. nov., isolated from the sediment.</title>
        <authorList>
            <person name="Wang L."/>
            <person name="Zhang D."/>
        </authorList>
    </citation>
    <scope>NUCLEOTIDE SEQUENCE</scope>
    <source>
        <strain evidence="1">WL0058</strain>
    </source>
</reference>
<gene>
    <name evidence="1" type="ORF">K1W69_05945</name>
</gene>
<dbReference type="InterPro" id="IPR040547">
    <property type="entry name" value="CdiI"/>
</dbReference>
<dbReference type="RefSeq" id="WP_220227380.1">
    <property type="nucleotide sequence ID" value="NZ_JAICBX010000001.1"/>
</dbReference>
<dbReference type="Proteomes" id="UP001196509">
    <property type="component" value="Unassembled WGS sequence"/>
</dbReference>
<evidence type="ECO:0000313" key="1">
    <source>
        <dbReference type="EMBL" id="MBW8636723.1"/>
    </source>
</evidence>
<evidence type="ECO:0000313" key="2">
    <source>
        <dbReference type="Proteomes" id="UP001196509"/>
    </source>
</evidence>
<keyword evidence="2" id="KW-1185">Reference proteome</keyword>
<accession>A0AAE2ZHS2</accession>
<organism evidence="1 2">
    <name type="scientific">Flavimaribacter sediminis</name>
    <dbReference type="NCBI Taxonomy" id="2865987"/>
    <lineage>
        <taxon>Bacteria</taxon>
        <taxon>Pseudomonadati</taxon>
        <taxon>Pseudomonadota</taxon>
        <taxon>Alphaproteobacteria</taxon>
        <taxon>Hyphomicrobiales</taxon>
        <taxon>Rhizobiaceae</taxon>
        <taxon>Flavimaribacter</taxon>
    </lineage>
</organism>
<comment type="caution">
    <text evidence="1">The sequence shown here is derived from an EMBL/GenBank/DDBJ whole genome shotgun (WGS) entry which is preliminary data.</text>
</comment>